<name>A0ABQ4KMR3_9BACI</name>
<dbReference type="InterPro" id="IPR013216">
    <property type="entry name" value="Methyltransf_11"/>
</dbReference>
<accession>A0ABQ4KMR3</accession>
<gene>
    <name evidence="2" type="ORF">J8TS2_34860</name>
</gene>
<dbReference type="PANTHER" id="PTHR43591:SF24">
    <property type="entry name" value="2-METHOXY-6-POLYPRENYL-1,4-BENZOQUINOL METHYLASE, MITOCHONDRIAL"/>
    <property type="match status" value="1"/>
</dbReference>
<keyword evidence="2" id="KW-0489">Methyltransferase</keyword>
<comment type="caution">
    <text evidence="2">The sequence shown here is derived from an EMBL/GenBank/DDBJ whole genome shotgun (WGS) entry which is preliminary data.</text>
</comment>
<organism evidence="2 3">
    <name type="scientific">Lederbergia ruris</name>
    <dbReference type="NCBI Taxonomy" id="217495"/>
    <lineage>
        <taxon>Bacteria</taxon>
        <taxon>Bacillati</taxon>
        <taxon>Bacillota</taxon>
        <taxon>Bacilli</taxon>
        <taxon>Bacillales</taxon>
        <taxon>Bacillaceae</taxon>
        <taxon>Lederbergia</taxon>
    </lineage>
</organism>
<dbReference type="Proteomes" id="UP000679950">
    <property type="component" value="Unassembled WGS sequence"/>
</dbReference>
<evidence type="ECO:0000313" key="2">
    <source>
        <dbReference type="EMBL" id="GIN59167.1"/>
    </source>
</evidence>
<reference evidence="2 3" key="1">
    <citation type="submission" date="2021-03" db="EMBL/GenBank/DDBJ databases">
        <title>Antimicrobial resistance genes in bacteria isolated from Japanese honey, and their potential for conferring macrolide and lincosamide resistance in the American foulbrood pathogen Paenibacillus larvae.</title>
        <authorList>
            <person name="Okamoto M."/>
            <person name="Kumagai M."/>
            <person name="Kanamori H."/>
            <person name="Takamatsu D."/>
        </authorList>
    </citation>
    <scope>NUCLEOTIDE SEQUENCE [LARGE SCALE GENOMIC DNA]</scope>
    <source>
        <strain evidence="2 3">J8TS2</strain>
    </source>
</reference>
<evidence type="ECO:0000259" key="1">
    <source>
        <dbReference type="Pfam" id="PF08241"/>
    </source>
</evidence>
<dbReference type="RefSeq" id="WP_212967097.1">
    <property type="nucleotide sequence ID" value="NZ_BORB01000037.1"/>
</dbReference>
<feature type="domain" description="Methyltransferase type 11" evidence="1">
    <location>
        <begin position="48"/>
        <end position="147"/>
    </location>
</feature>
<dbReference type="Pfam" id="PF08241">
    <property type="entry name" value="Methyltransf_11"/>
    <property type="match status" value="1"/>
</dbReference>
<dbReference type="PANTHER" id="PTHR43591">
    <property type="entry name" value="METHYLTRANSFERASE"/>
    <property type="match status" value="1"/>
</dbReference>
<keyword evidence="2" id="KW-0808">Transferase</keyword>
<evidence type="ECO:0000313" key="3">
    <source>
        <dbReference type="Proteomes" id="UP000679950"/>
    </source>
</evidence>
<proteinExistence type="predicted"/>
<protein>
    <submittedName>
        <fullName evidence="2">SAM-dependent methyltransferase</fullName>
    </submittedName>
</protein>
<dbReference type="Gene3D" id="3.40.50.150">
    <property type="entry name" value="Vaccinia Virus protein VP39"/>
    <property type="match status" value="1"/>
</dbReference>
<dbReference type="GO" id="GO:0008168">
    <property type="term" value="F:methyltransferase activity"/>
    <property type="evidence" value="ECO:0007669"/>
    <property type="project" value="UniProtKB-KW"/>
</dbReference>
<keyword evidence="3" id="KW-1185">Reference proteome</keyword>
<sequence length="197" mass="22035">MKDEKYHSEEMERFTKRVEFLEDPEKREDISPERLLSILPLKKADHILDLGAGTGYFTIPTAKAVEDGAVFAVDIDPNMLGMIQSKAKKEKIPNIKTLEGSVADIPLSEDSIDFVLVSLVLHELKPLLSASLREIKRVLKPGGSFVCMEFEAEENPTHPHPRISSSAMEQEITAAGLKVTQKLFPTDKTYMIIARKS</sequence>
<dbReference type="EMBL" id="BORB01000037">
    <property type="protein sequence ID" value="GIN59167.1"/>
    <property type="molecule type" value="Genomic_DNA"/>
</dbReference>
<dbReference type="SUPFAM" id="SSF53335">
    <property type="entry name" value="S-adenosyl-L-methionine-dependent methyltransferases"/>
    <property type="match status" value="1"/>
</dbReference>
<dbReference type="InterPro" id="IPR029063">
    <property type="entry name" value="SAM-dependent_MTases_sf"/>
</dbReference>
<dbReference type="GO" id="GO:0032259">
    <property type="term" value="P:methylation"/>
    <property type="evidence" value="ECO:0007669"/>
    <property type="project" value="UniProtKB-KW"/>
</dbReference>
<dbReference type="CDD" id="cd02440">
    <property type="entry name" value="AdoMet_MTases"/>
    <property type="match status" value="1"/>
</dbReference>